<evidence type="ECO:0000256" key="7">
    <source>
        <dbReference type="ARBA" id="ARBA00023306"/>
    </source>
</evidence>
<sequence>IECSKSELLTCMVFAAIVDNRMPYGPKDPHLQTGNLTPPVITVTELLKHGKLNVITFFERMRVIRDSFPLSEAVKCCLFNLERKFCIVSPLFNRFEREWSNIFREERMSGVEMPDESLPFSQIESTDVKKELCWILFIYTKDKLLSNNQMLVCAIHLLLCCMEYILRSTPSFQLQPPFDVLRLKLTENLDQNALNVAVLQKLAEMFHTDIDELRCMQNATEPFFQGLPHIGSEMDLAKLKQLYQVQYRAEGALDESLLLSHDVQLLPEKSRSPSSLSSGTSHTPHTPVRAVLKTIQQLQNILSVSSDEPSLVLKSFFEKCSRSPEASISSHLARFRITFVDEFVKLAGISLKFTGEQRYKQATRLYYRVMEGLLNMEKERLGISDFSNLLNNDTFHRSLLACSTEVVLMTYRVSWNSANSSVGTEVNSFSFPWILKVFNLSAYDFFKVLESFVKAEVMLTREIVHHLQLAENQILDSLAWKEGSPLFEALSRSDVVPQGLLSPTRKNSPKSQSTVPAAELYLSPKPGSGVNSCASSSSSQVATISRPRSQSLNMFLNKVCRLGYHRLKALCDKLLVPGELQQKVWSCFDHCITCKPELLKNRHIDQLMMCSLYGICRVTDNEVKFKNIVQVYSMLPHAEQQTYKTVLIEGSESDSVIVFYNKVFMPDMKTYMLQFASSKMTQPNLSPIPRPVSSSHGAGPSYSVPGRKNFYVSPLMNSPFKAPVHSPGQMTPRTHQLYSFGEVLGSAEKLKNINETLSKLNDLKQTPKSLKRLNFDQMEGVEQGESPALGKQTPIIVKKKKLTPPFVTTINEETAG</sequence>
<comment type="similarity">
    <text evidence="2">Belongs to the retinoblastoma protein (RB) family.</text>
</comment>
<accession>A0ABD3UEK1</accession>
<dbReference type="InterPro" id="IPR002719">
    <property type="entry name" value="RB_B"/>
</dbReference>
<dbReference type="Pfam" id="PF01858">
    <property type="entry name" value="RB_A"/>
    <property type="match status" value="1"/>
</dbReference>
<gene>
    <name evidence="11" type="ORF">ACJMK2_018138</name>
</gene>
<dbReference type="InterPro" id="IPR028309">
    <property type="entry name" value="RB_fam"/>
</dbReference>
<dbReference type="CDD" id="cd20599">
    <property type="entry name" value="CYCLIN_RB"/>
    <property type="match status" value="1"/>
</dbReference>
<evidence type="ECO:0000259" key="8">
    <source>
        <dbReference type="SMART" id="SM01367"/>
    </source>
</evidence>
<evidence type="ECO:0000256" key="2">
    <source>
        <dbReference type="ARBA" id="ARBA00009475"/>
    </source>
</evidence>
<comment type="caution">
    <text evidence="11">The sequence shown here is derived from an EMBL/GenBank/DDBJ whole genome shotgun (WGS) entry which is preliminary data.</text>
</comment>
<feature type="domain" description="Retinoblastoma-associated protein N-terminal" evidence="8">
    <location>
        <begin position="35"/>
        <end position="168"/>
    </location>
</feature>
<dbReference type="InterPro" id="IPR002720">
    <property type="entry name" value="RB_A"/>
</dbReference>
<organism evidence="11 12">
    <name type="scientific">Sinanodonta woodiana</name>
    <name type="common">Chinese pond mussel</name>
    <name type="synonym">Anodonta woodiana</name>
    <dbReference type="NCBI Taxonomy" id="1069815"/>
    <lineage>
        <taxon>Eukaryota</taxon>
        <taxon>Metazoa</taxon>
        <taxon>Spiralia</taxon>
        <taxon>Lophotrochozoa</taxon>
        <taxon>Mollusca</taxon>
        <taxon>Bivalvia</taxon>
        <taxon>Autobranchia</taxon>
        <taxon>Heteroconchia</taxon>
        <taxon>Palaeoheterodonta</taxon>
        <taxon>Unionida</taxon>
        <taxon>Unionoidea</taxon>
        <taxon>Unionidae</taxon>
        <taxon>Unioninae</taxon>
        <taxon>Sinanodonta</taxon>
    </lineage>
</organism>
<dbReference type="SMART" id="SM01367">
    <property type="entry name" value="DUF3452"/>
    <property type="match status" value="1"/>
</dbReference>
<dbReference type="SMART" id="SM01368">
    <property type="entry name" value="RB_A"/>
    <property type="match status" value="1"/>
</dbReference>
<dbReference type="SMART" id="SM01369">
    <property type="entry name" value="Rb_C"/>
    <property type="match status" value="1"/>
</dbReference>
<evidence type="ECO:0000259" key="9">
    <source>
        <dbReference type="SMART" id="SM01368"/>
    </source>
</evidence>
<keyword evidence="7" id="KW-0131">Cell cycle</keyword>
<dbReference type="Pfam" id="PF08934">
    <property type="entry name" value="Rb_C"/>
    <property type="match status" value="1"/>
</dbReference>
<dbReference type="Proteomes" id="UP001634394">
    <property type="component" value="Unassembled WGS sequence"/>
</dbReference>
<dbReference type="PANTHER" id="PTHR13742">
    <property type="entry name" value="RETINOBLASTOMA-ASSOCIATED PROTEIN RB -RELATED"/>
    <property type="match status" value="1"/>
</dbReference>
<evidence type="ECO:0008006" key="13">
    <source>
        <dbReference type="Google" id="ProtNLM"/>
    </source>
</evidence>
<evidence type="ECO:0000256" key="4">
    <source>
        <dbReference type="ARBA" id="ARBA00023015"/>
    </source>
</evidence>
<evidence type="ECO:0000313" key="11">
    <source>
        <dbReference type="EMBL" id="KAL3847216.1"/>
    </source>
</evidence>
<evidence type="ECO:0000313" key="12">
    <source>
        <dbReference type="Proteomes" id="UP001634394"/>
    </source>
</evidence>
<dbReference type="InterPro" id="IPR024599">
    <property type="entry name" value="RB_N"/>
</dbReference>
<evidence type="ECO:0000256" key="1">
    <source>
        <dbReference type="ARBA" id="ARBA00004123"/>
    </source>
</evidence>
<evidence type="ECO:0000256" key="6">
    <source>
        <dbReference type="ARBA" id="ARBA00023242"/>
    </source>
</evidence>
<dbReference type="AlphaFoldDB" id="A0ABD3UEK1"/>
<dbReference type="Gene3D" id="1.10.472.140">
    <property type="match status" value="1"/>
</dbReference>
<dbReference type="Pfam" id="PF11934">
    <property type="entry name" value="DUF3452"/>
    <property type="match status" value="1"/>
</dbReference>
<dbReference type="EMBL" id="JBJQND010000016">
    <property type="protein sequence ID" value="KAL3847216.1"/>
    <property type="molecule type" value="Genomic_DNA"/>
</dbReference>
<keyword evidence="6" id="KW-0539">Nucleus</keyword>
<evidence type="ECO:0000256" key="3">
    <source>
        <dbReference type="ARBA" id="ARBA00022491"/>
    </source>
</evidence>
<feature type="non-terminal residue" evidence="11">
    <location>
        <position position="1"/>
    </location>
</feature>
<proteinExistence type="inferred from homology"/>
<keyword evidence="4" id="KW-0805">Transcription regulation</keyword>
<comment type="subcellular location">
    <subcellularLocation>
        <location evidence="1">Nucleus</location>
    </subcellularLocation>
</comment>
<dbReference type="InterPro" id="IPR036915">
    <property type="entry name" value="Cyclin-like_sf"/>
</dbReference>
<keyword evidence="5" id="KW-0804">Transcription</keyword>
<evidence type="ECO:0000256" key="5">
    <source>
        <dbReference type="ARBA" id="ARBA00023163"/>
    </source>
</evidence>
<dbReference type="InterPro" id="IPR015030">
    <property type="entry name" value="RB_C"/>
</dbReference>
<dbReference type="Gene3D" id="1.10.472.10">
    <property type="entry name" value="Cyclin-like"/>
    <property type="match status" value="2"/>
</dbReference>
<dbReference type="GO" id="GO:0005634">
    <property type="term" value="C:nucleus"/>
    <property type="evidence" value="ECO:0007669"/>
    <property type="project" value="UniProtKB-SubCell"/>
</dbReference>
<name>A0ABD3UEK1_SINWO</name>
<reference evidence="11 12" key="1">
    <citation type="submission" date="2024-11" db="EMBL/GenBank/DDBJ databases">
        <title>Chromosome-level genome assembly of the freshwater bivalve Anodonta woodiana.</title>
        <authorList>
            <person name="Chen X."/>
        </authorList>
    </citation>
    <scope>NUCLEOTIDE SEQUENCE [LARGE SCALE GENOMIC DNA]</scope>
    <source>
        <strain evidence="11">MN2024</strain>
        <tissue evidence="11">Gills</tissue>
    </source>
</reference>
<dbReference type="SUPFAM" id="SSF47954">
    <property type="entry name" value="Cyclin-like"/>
    <property type="match status" value="2"/>
</dbReference>
<protein>
    <recommendedName>
        <fullName evidence="13">Retinoblastoma 1</fullName>
    </recommendedName>
</protein>
<dbReference type="Pfam" id="PF01857">
    <property type="entry name" value="RB_B"/>
    <property type="match status" value="1"/>
</dbReference>
<dbReference type="PANTHER" id="PTHR13742:SF36">
    <property type="entry name" value="RETINOBLASTOMA-ASSOCIATED PROTEIN"/>
    <property type="match status" value="1"/>
</dbReference>
<feature type="domain" description="Retinoblastoma-associated protein C-terminal" evidence="10">
    <location>
        <begin position="672"/>
        <end position="814"/>
    </location>
</feature>
<feature type="domain" description="Retinoblastoma-associated protein A-box" evidence="9">
    <location>
        <begin position="286"/>
        <end position="490"/>
    </location>
</feature>
<keyword evidence="12" id="KW-1185">Reference proteome</keyword>
<keyword evidence="3" id="KW-0678">Repressor</keyword>
<evidence type="ECO:0000259" key="10">
    <source>
        <dbReference type="SMART" id="SM01369"/>
    </source>
</evidence>